<evidence type="ECO:0000313" key="19">
    <source>
        <dbReference type="EMBL" id="UUR08095.1"/>
    </source>
</evidence>
<dbReference type="Proteomes" id="UP000831921">
    <property type="component" value="Chromosome"/>
</dbReference>
<dbReference type="Gene3D" id="3.10.560.10">
    <property type="entry name" value="Outer membrane lipoprotein wza domain like"/>
    <property type="match status" value="2"/>
</dbReference>
<evidence type="ECO:0000256" key="13">
    <source>
        <dbReference type="ARBA" id="ARBA00023237"/>
    </source>
</evidence>
<dbReference type="Gene3D" id="3.30.1950.10">
    <property type="entry name" value="wza like domain"/>
    <property type="match status" value="1"/>
</dbReference>
<keyword evidence="9" id="KW-0406">Ion transport</keyword>
<feature type="domain" description="Soluble ligand binding" evidence="17">
    <location>
        <begin position="190"/>
        <end position="233"/>
    </location>
</feature>
<keyword evidence="3" id="KW-0813">Transport</keyword>
<keyword evidence="7 15" id="KW-0732">Signal</keyword>
<sequence length="382" mass="39735">MRLPKSVSLGRRSFAAFAACLLVSGCSTLPSSGPTGSAIRKSADITEAPFPYKLVNVAGVADLPLPPAKIVPTLRDAGQRPTDLLGPGDVVNVAIYEVGVSLFGGGSIVGAGESAAFGIPAGSTAERLPAMRIDDRGMIKVPFVGEVRAAGRTAAGLQAAIQGGLRGKSQSPQVIVTVGDSVSNSIILGGEVARPGRLVLTTNRETLSDAIALGGGYRGQAKDAVARVERNGGTFEMRLSDLLDLPAEDIRVAPGDRVSVISRPQTFSVLGAASRAEEITFPRSSLSLAQAVALGGGANPNQGDAAAIFVFRMDKDAAGVDRPTVYSLNMMQPGAYLLSQRFMMRDRDLLYVGNARANQVSKFVQLVSQLFLPVATAQSTVR</sequence>
<keyword evidence="11" id="KW-0472">Membrane</keyword>
<keyword evidence="20" id="KW-1185">Reference proteome</keyword>
<evidence type="ECO:0000256" key="2">
    <source>
        <dbReference type="ARBA" id="ARBA00009450"/>
    </source>
</evidence>
<dbReference type="PROSITE" id="PS51257">
    <property type="entry name" value="PROKAR_LIPOPROTEIN"/>
    <property type="match status" value="1"/>
</dbReference>
<organism evidence="19 20">
    <name type="scientific">Sphingomonas glaciei</name>
    <dbReference type="NCBI Taxonomy" id="2938948"/>
    <lineage>
        <taxon>Bacteria</taxon>
        <taxon>Pseudomonadati</taxon>
        <taxon>Pseudomonadota</taxon>
        <taxon>Alphaproteobacteria</taxon>
        <taxon>Sphingomonadales</taxon>
        <taxon>Sphingomonadaceae</taxon>
        <taxon>Sphingomonas</taxon>
    </lineage>
</organism>
<comment type="similarity">
    <text evidence="2">Belongs to the BexD/CtrA/VexA family.</text>
</comment>
<accession>A0ABY5MUC9</accession>
<evidence type="ECO:0000256" key="6">
    <source>
        <dbReference type="ARBA" id="ARBA00022692"/>
    </source>
</evidence>
<keyword evidence="6" id="KW-0812">Transmembrane</keyword>
<proteinExistence type="inferred from homology"/>
<dbReference type="InterPro" id="IPR054765">
    <property type="entry name" value="SLBB_dom"/>
</dbReference>
<keyword evidence="12" id="KW-0564">Palmitate</keyword>
<dbReference type="InterPro" id="IPR003715">
    <property type="entry name" value="Poly_export_N"/>
</dbReference>
<evidence type="ECO:0000256" key="8">
    <source>
        <dbReference type="ARBA" id="ARBA00023047"/>
    </source>
</evidence>
<keyword evidence="10" id="KW-0626">Porin</keyword>
<dbReference type="Pfam" id="PF02563">
    <property type="entry name" value="Poly_export"/>
    <property type="match status" value="1"/>
</dbReference>
<keyword evidence="4" id="KW-1134">Transmembrane beta strand</keyword>
<feature type="domain" description="Polysaccharide export protein N-terminal" evidence="16">
    <location>
        <begin position="80"/>
        <end position="178"/>
    </location>
</feature>
<reference evidence="19 20" key="1">
    <citation type="submission" date="2022-05" db="EMBL/GenBank/DDBJ databases">
        <title>S8-45 Sphingomonas ultraviolaceadurans.</title>
        <authorList>
            <person name="Liu Y."/>
        </authorList>
    </citation>
    <scope>NUCLEOTIDE SEQUENCE [LARGE SCALE GENOMIC DNA]</scope>
    <source>
        <strain evidence="19 20">S8-45</strain>
    </source>
</reference>
<evidence type="ECO:0000256" key="7">
    <source>
        <dbReference type="ARBA" id="ARBA00022729"/>
    </source>
</evidence>
<evidence type="ECO:0000256" key="14">
    <source>
        <dbReference type="ARBA" id="ARBA00023288"/>
    </source>
</evidence>
<protein>
    <submittedName>
        <fullName evidence="19">Polysaccharide export protein</fullName>
    </submittedName>
</protein>
<dbReference type="RefSeq" id="WP_249503874.1">
    <property type="nucleotide sequence ID" value="NZ_CP097253.1"/>
</dbReference>
<evidence type="ECO:0000259" key="18">
    <source>
        <dbReference type="Pfam" id="PF22461"/>
    </source>
</evidence>
<evidence type="ECO:0000313" key="20">
    <source>
        <dbReference type="Proteomes" id="UP000831921"/>
    </source>
</evidence>
<feature type="signal peptide" evidence="15">
    <location>
        <begin position="1"/>
        <end position="18"/>
    </location>
</feature>
<feature type="chain" id="PRO_5047272829" evidence="15">
    <location>
        <begin position="19"/>
        <end position="382"/>
    </location>
</feature>
<dbReference type="Pfam" id="PF22461">
    <property type="entry name" value="SLBB_2"/>
    <property type="match status" value="1"/>
</dbReference>
<keyword evidence="13" id="KW-0998">Cell outer membrane</keyword>
<dbReference type="InterPro" id="IPR049712">
    <property type="entry name" value="Poly_export"/>
</dbReference>
<evidence type="ECO:0000256" key="10">
    <source>
        <dbReference type="ARBA" id="ARBA00023114"/>
    </source>
</evidence>
<evidence type="ECO:0000256" key="5">
    <source>
        <dbReference type="ARBA" id="ARBA00022597"/>
    </source>
</evidence>
<evidence type="ECO:0000256" key="15">
    <source>
        <dbReference type="SAM" id="SignalP"/>
    </source>
</evidence>
<keyword evidence="8" id="KW-0625">Polysaccharide transport</keyword>
<evidence type="ECO:0000256" key="12">
    <source>
        <dbReference type="ARBA" id="ARBA00023139"/>
    </source>
</evidence>
<dbReference type="Pfam" id="PF10531">
    <property type="entry name" value="SLBB"/>
    <property type="match status" value="1"/>
</dbReference>
<comment type="subcellular location">
    <subcellularLocation>
        <location evidence="1">Cell outer membrane</location>
        <topology evidence="1">Multi-pass membrane protein</topology>
    </subcellularLocation>
</comment>
<dbReference type="PANTHER" id="PTHR33619">
    <property type="entry name" value="POLYSACCHARIDE EXPORT PROTEIN GFCE-RELATED"/>
    <property type="match status" value="1"/>
</dbReference>
<gene>
    <name evidence="19" type="ORF">M1K48_00125</name>
</gene>
<dbReference type="InterPro" id="IPR019554">
    <property type="entry name" value="Soluble_ligand-bd"/>
</dbReference>
<evidence type="ECO:0000256" key="9">
    <source>
        <dbReference type="ARBA" id="ARBA00023065"/>
    </source>
</evidence>
<keyword evidence="5" id="KW-0762">Sugar transport</keyword>
<dbReference type="PANTHER" id="PTHR33619:SF3">
    <property type="entry name" value="POLYSACCHARIDE EXPORT PROTEIN GFCE-RELATED"/>
    <property type="match status" value="1"/>
</dbReference>
<evidence type="ECO:0000259" key="16">
    <source>
        <dbReference type="Pfam" id="PF02563"/>
    </source>
</evidence>
<feature type="domain" description="SLBB" evidence="18">
    <location>
        <begin position="265"/>
        <end position="352"/>
    </location>
</feature>
<evidence type="ECO:0000256" key="11">
    <source>
        <dbReference type="ARBA" id="ARBA00023136"/>
    </source>
</evidence>
<evidence type="ECO:0000256" key="4">
    <source>
        <dbReference type="ARBA" id="ARBA00022452"/>
    </source>
</evidence>
<keyword evidence="14" id="KW-0449">Lipoprotein</keyword>
<evidence type="ECO:0000259" key="17">
    <source>
        <dbReference type="Pfam" id="PF10531"/>
    </source>
</evidence>
<name>A0ABY5MUC9_9SPHN</name>
<dbReference type="EMBL" id="CP097253">
    <property type="protein sequence ID" value="UUR08095.1"/>
    <property type="molecule type" value="Genomic_DNA"/>
</dbReference>
<evidence type="ECO:0000256" key="1">
    <source>
        <dbReference type="ARBA" id="ARBA00004571"/>
    </source>
</evidence>
<evidence type="ECO:0000256" key="3">
    <source>
        <dbReference type="ARBA" id="ARBA00022448"/>
    </source>
</evidence>